<comment type="subcellular location">
    <subcellularLocation>
        <location evidence="3">Nucleus</location>
        <location evidence="3">PML body</location>
    </subcellularLocation>
</comment>
<dbReference type="Gene3D" id="3.60.10.10">
    <property type="entry name" value="Endonuclease/exonuclease/phosphatase"/>
    <property type="match status" value="1"/>
</dbReference>
<feature type="domain" description="Endonuclease/exonuclease/phosphatase" evidence="12">
    <location>
        <begin position="101"/>
        <end position="342"/>
    </location>
</feature>
<dbReference type="InterPro" id="IPR005135">
    <property type="entry name" value="Endo/exonuclease/phosphatase"/>
</dbReference>
<feature type="compositionally biased region" description="Low complexity" evidence="11">
    <location>
        <begin position="35"/>
        <end position="48"/>
    </location>
</feature>
<dbReference type="PANTHER" id="PTHR15822:SF4">
    <property type="entry name" value="TYROSYL-DNA PHOSPHODIESTERASE 2"/>
    <property type="match status" value="1"/>
</dbReference>
<dbReference type="PANTHER" id="PTHR15822">
    <property type="entry name" value="TRAF AND TNF RECEPTOR-ASSOCIATED PROTEIN"/>
    <property type="match status" value="1"/>
</dbReference>
<evidence type="ECO:0000256" key="11">
    <source>
        <dbReference type="SAM" id="MobiDB-lite"/>
    </source>
</evidence>
<evidence type="ECO:0000256" key="10">
    <source>
        <dbReference type="ARBA" id="ARBA00023242"/>
    </source>
</evidence>
<dbReference type="GO" id="GO:0070260">
    <property type="term" value="F:5'-tyrosyl-DNA phosphodiesterase activity"/>
    <property type="evidence" value="ECO:0007669"/>
    <property type="project" value="TreeGrafter"/>
</dbReference>
<name>A0A5C3P6L5_9APHY</name>
<keyword evidence="6" id="KW-0227">DNA damage</keyword>
<dbReference type="InParanoid" id="A0A5C3P6L5"/>
<comment type="cofactor">
    <cofactor evidence="1">
        <name>Mn(2+)</name>
        <dbReference type="ChEBI" id="CHEBI:29035"/>
    </cofactor>
</comment>
<evidence type="ECO:0000256" key="1">
    <source>
        <dbReference type="ARBA" id="ARBA00001936"/>
    </source>
</evidence>
<dbReference type="EMBL" id="ML211305">
    <property type="protein sequence ID" value="TFK84609.1"/>
    <property type="molecule type" value="Genomic_DNA"/>
</dbReference>
<evidence type="ECO:0000256" key="6">
    <source>
        <dbReference type="ARBA" id="ARBA00022763"/>
    </source>
</evidence>
<reference evidence="13 14" key="1">
    <citation type="journal article" date="2019" name="Nat. Ecol. Evol.">
        <title>Megaphylogeny resolves global patterns of mushroom evolution.</title>
        <authorList>
            <person name="Varga T."/>
            <person name="Krizsan K."/>
            <person name="Foldi C."/>
            <person name="Dima B."/>
            <person name="Sanchez-Garcia M."/>
            <person name="Sanchez-Ramirez S."/>
            <person name="Szollosi G.J."/>
            <person name="Szarkandi J.G."/>
            <person name="Papp V."/>
            <person name="Albert L."/>
            <person name="Andreopoulos W."/>
            <person name="Angelini C."/>
            <person name="Antonin V."/>
            <person name="Barry K.W."/>
            <person name="Bougher N.L."/>
            <person name="Buchanan P."/>
            <person name="Buyck B."/>
            <person name="Bense V."/>
            <person name="Catcheside P."/>
            <person name="Chovatia M."/>
            <person name="Cooper J."/>
            <person name="Damon W."/>
            <person name="Desjardin D."/>
            <person name="Finy P."/>
            <person name="Geml J."/>
            <person name="Haridas S."/>
            <person name="Hughes K."/>
            <person name="Justo A."/>
            <person name="Karasinski D."/>
            <person name="Kautmanova I."/>
            <person name="Kiss B."/>
            <person name="Kocsube S."/>
            <person name="Kotiranta H."/>
            <person name="LaButti K.M."/>
            <person name="Lechner B.E."/>
            <person name="Liimatainen K."/>
            <person name="Lipzen A."/>
            <person name="Lukacs Z."/>
            <person name="Mihaltcheva S."/>
            <person name="Morgado L.N."/>
            <person name="Niskanen T."/>
            <person name="Noordeloos M.E."/>
            <person name="Ohm R.A."/>
            <person name="Ortiz-Santana B."/>
            <person name="Ovrebo C."/>
            <person name="Racz N."/>
            <person name="Riley R."/>
            <person name="Savchenko A."/>
            <person name="Shiryaev A."/>
            <person name="Soop K."/>
            <person name="Spirin V."/>
            <person name="Szebenyi C."/>
            <person name="Tomsovsky M."/>
            <person name="Tulloss R.E."/>
            <person name="Uehling J."/>
            <person name="Grigoriev I.V."/>
            <person name="Vagvolgyi C."/>
            <person name="Papp T."/>
            <person name="Martin F.M."/>
            <person name="Miettinen O."/>
            <person name="Hibbett D.S."/>
            <person name="Nagy L.G."/>
        </authorList>
    </citation>
    <scope>NUCLEOTIDE SEQUENCE [LARGE SCALE GENOMIC DNA]</scope>
    <source>
        <strain evidence="13 14">HHB13444</strain>
    </source>
</reference>
<evidence type="ECO:0000256" key="7">
    <source>
        <dbReference type="ARBA" id="ARBA00022801"/>
    </source>
</evidence>
<proteinExistence type="predicted"/>
<evidence type="ECO:0000256" key="8">
    <source>
        <dbReference type="ARBA" id="ARBA00022842"/>
    </source>
</evidence>
<keyword evidence="8" id="KW-0460">Magnesium</keyword>
<dbReference type="AlphaFoldDB" id="A0A5C3P6L5"/>
<keyword evidence="5" id="KW-0479">Metal-binding</keyword>
<accession>A0A5C3P6L5</accession>
<evidence type="ECO:0000256" key="4">
    <source>
        <dbReference type="ARBA" id="ARBA00022722"/>
    </source>
</evidence>
<evidence type="ECO:0000259" key="12">
    <source>
        <dbReference type="Pfam" id="PF03372"/>
    </source>
</evidence>
<dbReference type="Proteomes" id="UP000308197">
    <property type="component" value="Unassembled WGS sequence"/>
</dbReference>
<feature type="compositionally biased region" description="Polar residues" evidence="11">
    <location>
        <begin position="25"/>
        <end position="34"/>
    </location>
</feature>
<dbReference type="InterPro" id="IPR036691">
    <property type="entry name" value="Endo/exonu/phosph_ase_sf"/>
</dbReference>
<keyword evidence="14" id="KW-1185">Reference proteome</keyword>
<dbReference type="SUPFAM" id="SSF56219">
    <property type="entry name" value="DNase I-like"/>
    <property type="match status" value="1"/>
</dbReference>
<dbReference type="CDD" id="cd09080">
    <property type="entry name" value="TDP2"/>
    <property type="match status" value="1"/>
</dbReference>
<evidence type="ECO:0000256" key="2">
    <source>
        <dbReference type="ARBA" id="ARBA00001946"/>
    </source>
</evidence>
<dbReference type="GO" id="GO:0005737">
    <property type="term" value="C:cytoplasm"/>
    <property type="evidence" value="ECO:0007669"/>
    <property type="project" value="TreeGrafter"/>
</dbReference>
<keyword evidence="4" id="KW-0540">Nuclease</keyword>
<dbReference type="Pfam" id="PF03372">
    <property type="entry name" value="Exo_endo_phos"/>
    <property type="match status" value="1"/>
</dbReference>
<comment type="cofactor">
    <cofactor evidence="2">
        <name>Mg(2+)</name>
        <dbReference type="ChEBI" id="CHEBI:18420"/>
    </cofactor>
</comment>
<sequence length="365" mass="40523">MADPEPMAKRDSQPHNDRDDDLGSATANPPQASQPHASCSLPSPALSPTGSSFDSPDSDDYCDMTGDILRPLRIKGYSPEEGRWTTKYPSCNIPVFALRIISWNADFTAPNPARRVARLLEHLQEWVLTYCPKPSCILLQELTEESFEALFRSDWVQEHFVITPPNTKRWGTHYGLATLVSRHARVRNAQMLQFHRTTMGRGALFVDVEMFVPGSMSETRVVRIANTHLESLPQGARSRPAQLRAIADLLRDKAVTGGGLVGGDMNMIGPTDQDIHVRAGLIDGCANPTAADNTWGWQPRTQYPVGRLDRIFFCGDHIQWSPVQVIGRGVKTRGTEQWVSDHFGLVATVELVAASRNTCPECTRH</sequence>
<gene>
    <name evidence="13" type="ORF">K466DRAFT_219715</name>
</gene>
<keyword evidence="9" id="KW-0234">DNA repair</keyword>
<feature type="region of interest" description="Disordered" evidence="11">
    <location>
        <begin position="1"/>
        <end position="60"/>
    </location>
</feature>
<feature type="compositionally biased region" description="Basic and acidic residues" evidence="11">
    <location>
        <begin position="1"/>
        <end position="18"/>
    </location>
</feature>
<keyword evidence="10" id="KW-0539">Nucleus</keyword>
<protein>
    <recommendedName>
        <fullName evidence="12">Endonuclease/exonuclease/phosphatase domain-containing protein</fullName>
    </recommendedName>
</protein>
<evidence type="ECO:0000256" key="3">
    <source>
        <dbReference type="ARBA" id="ARBA00004322"/>
    </source>
</evidence>
<evidence type="ECO:0000256" key="5">
    <source>
        <dbReference type="ARBA" id="ARBA00022723"/>
    </source>
</evidence>
<dbReference type="GO" id="GO:0006302">
    <property type="term" value="P:double-strand break repair"/>
    <property type="evidence" value="ECO:0007669"/>
    <property type="project" value="TreeGrafter"/>
</dbReference>
<dbReference type="GO" id="GO:0004518">
    <property type="term" value="F:nuclease activity"/>
    <property type="evidence" value="ECO:0007669"/>
    <property type="project" value="UniProtKB-KW"/>
</dbReference>
<dbReference type="InterPro" id="IPR051547">
    <property type="entry name" value="TDP2-like"/>
</dbReference>
<evidence type="ECO:0000313" key="14">
    <source>
        <dbReference type="Proteomes" id="UP000308197"/>
    </source>
</evidence>
<keyword evidence="7" id="KW-0378">Hydrolase</keyword>
<dbReference type="GO" id="GO:0003697">
    <property type="term" value="F:single-stranded DNA binding"/>
    <property type="evidence" value="ECO:0007669"/>
    <property type="project" value="TreeGrafter"/>
</dbReference>
<organism evidence="13 14">
    <name type="scientific">Polyporus arcularius HHB13444</name>
    <dbReference type="NCBI Taxonomy" id="1314778"/>
    <lineage>
        <taxon>Eukaryota</taxon>
        <taxon>Fungi</taxon>
        <taxon>Dikarya</taxon>
        <taxon>Basidiomycota</taxon>
        <taxon>Agaricomycotina</taxon>
        <taxon>Agaricomycetes</taxon>
        <taxon>Polyporales</taxon>
        <taxon>Polyporaceae</taxon>
        <taxon>Polyporus</taxon>
    </lineage>
</organism>
<dbReference type="GO" id="GO:0046872">
    <property type="term" value="F:metal ion binding"/>
    <property type="evidence" value="ECO:0007669"/>
    <property type="project" value="UniProtKB-KW"/>
</dbReference>
<evidence type="ECO:0000313" key="13">
    <source>
        <dbReference type="EMBL" id="TFK84609.1"/>
    </source>
</evidence>
<evidence type="ECO:0000256" key="9">
    <source>
        <dbReference type="ARBA" id="ARBA00023204"/>
    </source>
</evidence>